<evidence type="ECO:0000313" key="4">
    <source>
        <dbReference type="Proteomes" id="UP000803844"/>
    </source>
</evidence>
<comment type="caution">
    <text evidence="3">The sequence shown here is derived from an EMBL/GenBank/DDBJ whole genome shotgun (WGS) entry which is preliminary data.</text>
</comment>
<dbReference type="PANTHER" id="PTHR45648:SF22">
    <property type="entry name" value="GDSL LIPASE_ACYLHYDROLASE FAMILY PROTEIN (AFU_ORTHOLOGUE AFUA_4G14700)"/>
    <property type="match status" value="1"/>
</dbReference>
<dbReference type="SUPFAM" id="SSF52266">
    <property type="entry name" value="SGNH hydrolase"/>
    <property type="match status" value="1"/>
</dbReference>
<evidence type="ECO:0000313" key="3">
    <source>
        <dbReference type="EMBL" id="KAF3766832.1"/>
    </source>
</evidence>
<dbReference type="InterPro" id="IPR001087">
    <property type="entry name" value="GDSL"/>
</dbReference>
<gene>
    <name evidence="3" type="ORF">M406DRAFT_39021</name>
</gene>
<keyword evidence="1" id="KW-0378">Hydrolase</keyword>
<dbReference type="GO" id="GO:0016788">
    <property type="term" value="F:hydrolase activity, acting on ester bonds"/>
    <property type="evidence" value="ECO:0007669"/>
    <property type="project" value="InterPro"/>
</dbReference>
<dbReference type="OrthoDB" id="1600564at2759"/>
<dbReference type="GeneID" id="63841213"/>
<evidence type="ECO:0000256" key="1">
    <source>
        <dbReference type="ARBA" id="ARBA00022801"/>
    </source>
</evidence>
<dbReference type="RefSeq" id="XP_040777793.1">
    <property type="nucleotide sequence ID" value="XM_040924084.1"/>
</dbReference>
<keyword evidence="2" id="KW-0732">Signal</keyword>
<keyword evidence="4" id="KW-1185">Reference proteome</keyword>
<dbReference type="CDD" id="cd01846">
    <property type="entry name" value="fatty_acyltransferase_like"/>
    <property type="match status" value="1"/>
</dbReference>
<dbReference type="Proteomes" id="UP000803844">
    <property type="component" value="Unassembled WGS sequence"/>
</dbReference>
<feature type="chain" id="PRO_5040374841" evidence="2">
    <location>
        <begin position="19"/>
        <end position="347"/>
    </location>
</feature>
<dbReference type="AlphaFoldDB" id="A0A9P5CQU5"/>
<reference evidence="3" key="1">
    <citation type="journal article" date="2020" name="Phytopathology">
        <title>Genome sequence of the chestnut blight fungus Cryphonectria parasitica EP155: A fundamental resource for an archetypical invasive plant pathogen.</title>
        <authorList>
            <person name="Crouch J.A."/>
            <person name="Dawe A."/>
            <person name="Aerts A."/>
            <person name="Barry K."/>
            <person name="Churchill A.C.L."/>
            <person name="Grimwood J."/>
            <person name="Hillman B."/>
            <person name="Milgroom M.G."/>
            <person name="Pangilinan J."/>
            <person name="Smith M."/>
            <person name="Salamov A."/>
            <person name="Schmutz J."/>
            <person name="Yadav J."/>
            <person name="Grigoriev I.V."/>
            <person name="Nuss D."/>
        </authorList>
    </citation>
    <scope>NUCLEOTIDE SEQUENCE</scope>
    <source>
        <strain evidence="3">EP155</strain>
    </source>
</reference>
<feature type="signal peptide" evidence="2">
    <location>
        <begin position="1"/>
        <end position="18"/>
    </location>
</feature>
<dbReference type="PANTHER" id="PTHR45648">
    <property type="entry name" value="GDSL LIPASE/ACYLHYDROLASE FAMILY PROTEIN (AFU_ORTHOLOGUE AFUA_4G14700)"/>
    <property type="match status" value="1"/>
</dbReference>
<accession>A0A9P5CQU5</accession>
<name>A0A9P5CQU5_CRYP1</name>
<protein>
    <submittedName>
        <fullName evidence="3">Family 16 carbohydrate esterase</fullName>
    </submittedName>
</protein>
<dbReference type="EMBL" id="MU032346">
    <property type="protein sequence ID" value="KAF3766832.1"/>
    <property type="molecule type" value="Genomic_DNA"/>
</dbReference>
<dbReference type="Gene3D" id="3.40.50.1110">
    <property type="entry name" value="SGNH hydrolase"/>
    <property type="match status" value="1"/>
</dbReference>
<organism evidence="3 4">
    <name type="scientific">Cryphonectria parasitica (strain ATCC 38755 / EP155)</name>
    <dbReference type="NCBI Taxonomy" id="660469"/>
    <lineage>
        <taxon>Eukaryota</taxon>
        <taxon>Fungi</taxon>
        <taxon>Dikarya</taxon>
        <taxon>Ascomycota</taxon>
        <taxon>Pezizomycotina</taxon>
        <taxon>Sordariomycetes</taxon>
        <taxon>Sordariomycetidae</taxon>
        <taxon>Diaporthales</taxon>
        <taxon>Cryphonectriaceae</taxon>
        <taxon>Cryphonectria-Endothia species complex</taxon>
        <taxon>Cryphonectria</taxon>
    </lineage>
</organism>
<sequence length="347" mass="37702">MQFTTIVAASIVVAVAAGASCAGKPFSNLVTFGDSYTDDGRLNYYISNNGEPPPAGTIQPESNVSASGGLVWGQFVQSYAGVAYFDYAVSGAVCSNEIISRYFSAIDGPFPSVVDDELPSFVADVAAQTLYANRTAENTVYALWIGTNDLGWGAFLSDSQAPGTNITTYIDCIWSVFDTVYSTGGRRFVLLNTAPLQYAPMYAAQSAGGAGDNQYWTNKTLYNQTEYQSKILEYTQLVNRVFHYGAAYELLVSARWPGATLDILDVNSLLSDIYHNPAAYLDSPANATGFYHHCDANNNSICTTEPQPLDTFLWFDELHPTNKTDTYIAKEFLGVVYGNSSYGTHFG</sequence>
<dbReference type="Pfam" id="PF00657">
    <property type="entry name" value="Lipase_GDSL"/>
    <property type="match status" value="1"/>
</dbReference>
<dbReference type="InterPro" id="IPR036514">
    <property type="entry name" value="SGNH_hydro_sf"/>
</dbReference>
<proteinExistence type="predicted"/>
<evidence type="ECO:0000256" key="2">
    <source>
        <dbReference type="SAM" id="SignalP"/>
    </source>
</evidence>
<dbReference type="InterPro" id="IPR051058">
    <property type="entry name" value="GDSL_Est/Lipase"/>
</dbReference>